<dbReference type="InParanoid" id="A0A6P8PBR2"/>
<dbReference type="InterPro" id="IPR011015">
    <property type="entry name" value="LEM/LEM-like_dom_sf"/>
</dbReference>
<name>A0A6P8PBR2_GEOSA</name>
<dbReference type="InterPro" id="IPR035004">
    <property type="entry name" value="Emerin"/>
</dbReference>
<dbReference type="PANTHER" id="PTHR15171">
    <property type="entry name" value="EMERIN"/>
    <property type="match status" value="1"/>
</dbReference>
<dbReference type="KEGG" id="gsh:117349293"/>
<dbReference type="InterPro" id="IPR003887">
    <property type="entry name" value="LEM_dom"/>
</dbReference>
<evidence type="ECO:0000313" key="4">
    <source>
        <dbReference type="RefSeq" id="XP_033778445.1"/>
    </source>
</evidence>
<dbReference type="OrthoDB" id="10015574at2759"/>
<feature type="transmembrane region" description="Helical" evidence="1">
    <location>
        <begin position="171"/>
        <end position="193"/>
    </location>
</feature>
<organism evidence="3 4">
    <name type="scientific">Geotrypetes seraphini</name>
    <name type="common">Gaboon caecilian</name>
    <name type="synonym">Caecilia seraphini</name>
    <dbReference type="NCBI Taxonomy" id="260995"/>
    <lineage>
        <taxon>Eukaryota</taxon>
        <taxon>Metazoa</taxon>
        <taxon>Chordata</taxon>
        <taxon>Craniata</taxon>
        <taxon>Vertebrata</taxon>
        <taxon>Euteleostomi</taxon>
        <taxon>Amphibia</taxon>
        <taxon>Gymnophiona</taxon>
        <taxon>Geotrypetes</taxon>
    </lineage>
</organism>
<dbReference type="AlphaFoldDB" id="A0A6P8PBR2"/>
<keyword evidence="1" id="KW-1133">Transmembrane helix</keyword>
<dbReference type="SMART" id="SM00540">
    <property type="entry name" value="LEM"/>
    <property type="match status" value="1"/>
</dbReference>
<dbReference type="PANTHER" id="PTHR15171:SF2">
    <property type="entry name" value="EMERIN"/>
    <property type="match status" value="1"/>
</dbReference>
<sequence length="207" mass="24649">MEKYKGMTDEELITSLKKFNIPHGPILKTTRKLYEKKMYEFESQRKRMPPTEVTYDDPDSGSRLYRSSRYYDSPAVEQYGRHSYPYGENDTEQMYEESFSTTKTYGAEPPRYRGTQEVFDSGNINRDYFSQNTYQDVSQYRMASSASPSLRVEPRRAIREKKEESQKRHLFPLWLQFLLLFLFIGFLALVYFFTQSKDENPFLPLND</sequence>
<feature type="domain" description="LEM" evidence="2">
    <location>
        <begin position="1"/>
        <end position="45"/>
    </location>
</feature>
<evidence type="ECO:0000259" key="2">
    <source>
        <dbReference type="PROSITE" id="PS50954"/>
    </source>
</evidence>
<reference evidence="4" key="1">
    <citation type="submission" date="2025-08" db="UniProtKB">
        <authorList>
            <consortium name="RefSeq"/>
        </authorList>
    </citation>
    <scope>IDENTIFICATION</scope>
</reference>
<dbReference type="GO" id="GO:0005635">
    <property type="term" value="C:nuclear envelope"/>
    <property type="evidence" value="ECO:0007669"/>
    <property type="project" value="InterPro"/>
</dbReference>
<gene>
    <name evidence="4" type="primary">EMD</name>
</gene>
<accession>A0A6P8PBR2</accession>
<dbReference type="Gene3D" id="1.10.720.40">
    <property type="match status" value="1"/>
</dbReference>
<protein>
    <submittedName>
        <fullName evidence="4">Emerin isoform X1</fullName>
    </submittedName>
</protein>
<dbReference type="PROSITE" id="PS50954">
    <property type="entry name" value="LEM"/>
    <property type="match status" value="1"/>
</dbReference>
<dbReference type="Pfam" id="PF03020">
    <property type="entry name" value="LEM"/>
    <property type="match status" value="1"/>
</dbReference>
<dbReference type="SUPFAM" id="SSF63451">
    <property type="entry name" value="LEM domain"/>
    <property type="match status" value="1"/>
</dbReference>
<dbReference type="Proteomes" id="UP000515159">
    <property type="component" value="Chromosome 1"/>
</dbReference>
<dbReference type="GeneID" id="117349293"/>
<dbReference type="RefSeq" id="XP_033778445.1">
    <property type="nucleotide sequence ID" value="XM_033922554.1"/>
</dbReference>
<proteinExistence type="predicted"/>
<keyword evidence="3" id="KW-1185">Reference proteome</keyword>
<evidence type="ECO:0000256" key="1">
    <source>
        <dbReference type="SAM" id="Phobius"/>
    </source>
</evidence>
<dbReference type="FunCoup" id="A0A6P8PBR2">
    <property type="interactions" value="1999"/>
</dbReference>
<dbReference type="CTD" id="2010"/>
<keyword evidence="1" id="KW-0472">Membrane</keyword>
<dbReference type="FunFam" id="1.10.720.40:FF:000001">
    <property type="entry name" value="LEM domain containing 2, isoform CRA_a"/>
    <property type="match status" value="1"/>
</dbReference>
<keyword evidence="1" id="KW-0812">Transmembrane</keyword>
<evidence type="ECO:0000313" key="3">
    <source>
        <dbReference type="Proteomes" id="UP000515159"/>
    </source>
</evidence>